<feature type="chain" id="PRO_5013877111" description="SIMPL domain-containing protein" evidence="1">
    <location>
        <begin position="22"/>
        <end position="249"/>
    </location>
</feature>
<dbReference type="Pfam" id="PF04402">
    <property type="entry name" value="SIMPL"/>
    <property type="match status" value="1"/>
</dbReference>
<organism evidence="2 3">
    <name type="scientific">Candidatus Colwellbacteria bacterium CG10_big_fil_rev_8_21_14_0_10_41_28</name>
    <dbReference type="NCBI Taxonomy" id="1974539"/>
    <lineage>
        <taxon>Bacteria</taxon>
        <taxon>Candidatus Colwelliibacteriota</taxon>
    </lineage>
</organism>
<evidence type="ECO:0000313" key="3">
    <source>
        <dbReference type="Proteomes" id="UP000230776"/>
    </source>
</evidence>
<keyword evidence="1" id="KW-0732">Signal</keyword>
<dbReference type="EMBL" id="PFAG01000003">
    <property type="protein sequence ID" value="PIR98691.1"/>
    <property type="molecule type" value="Genomic_DNA"/>
</dbReference>
<gene>
    <name evidence="2" type="ORF">COT88_00275</name>
</gene>
<protein>
    <recommendedName>
        <fullName evidence="4">SIMPL domain-containing protein</fullName>
    </recommendedName>
</protein>
<evidence type="ECO:0000256" key="1">
    <source>
        <dbReference type="SAM" id="SignalP"/>
    </source>
</evidence>
<name>A0A2H0VHY2_9BACT</name>
<reference evidence="3" key="1">
    <citation type="submission" date="2017-09" db="EMBL/GenBank/DDBJ databases">
        <title>Depth-based differentiation of microbial function through sediment-hosted aquifers and enrichment of novel symbionts in the deep terrestrial subsurface.</title>
        <authorList>
            <person name="Probst A.J."/>
            <person name="Ladd B."/>
            <person name="Jarett J.K."/>
            <person name="Geller-Mcgrath D.E."/>
            <person name="Sieber C.M.K."/>
            <person name="Emerson J.B."/>
            <person name="Anantharaman K."/>
            <person name="Thomas B.C."/>
            <person name="Malmstrom R."/>
            <person name="Stieglmeier M."/>
            <person name="Klingl A."/>
            <person name="Woyke T."/>
            <person name="Ryan C.M."/>
            <person name="Banfield J.F."/>
        </authorList>
    </citation>
    <scope>NUCLEOTIDE SEQUENCE [LARGE SCALE GENOMIC DNA]</scope>
</reference>
<dbReference type="PANTHER" id="PTHR34387:SF1">
    <property type="entry name" value="PERIPLASMIC IMMUNOGENIC PROTEIN"/>
    <property type="match status" value="1"/>
</dbReference>
<dbReference type="Gene3D" id="3.30.70.2970">
    <property type="entry name" value="Protein of unknown function (DUF541), domain 2"/>
    <property type="match status" value="1"/>
</dbReference>
<accession>A0A2H0VHY2</accession>
<dbReference type="AlphaFoldDB" id="A0A2H0VHY2"/>
<feature type="signal peptide" evidence="1">
    <location>
        <begin position="1"/>
        <end position="21"/>
    </location>
</feature>
<evidence type="ECO:0008006" key="4">
    <source>
        <dbReference type="Google" id="ProtNLM"/>
    </source>
</evidence>
<dbReference type="InterPro" id="IPR007497">
    <property type="entry name" value="SIMPL/DUF541"/>
</dbReference>
<dbReference type="Gene3D" id="3.30.110.170">
    <property type="entry name" value="Protein of unknown function (DUF541), domain 1"/>
    <property type="match status" value="1"/>
</dbReference>
<proteinExistence type="predicted"/>
<dbReference type="PANTHER" id="PTHR34387">
    <property type="entry name" value="SLR1258 PROTEIN"/>
    <property type="match status" value="1"/>
</dbReference>
<evidence type="ECO:0000313" key="2">
    <source>
        <dbReference type="EMBL" id="PIR98691.1"/>
    </source>
</evidence>
<dbReference type="GO" id="GO:0006974">
    <property type="term" value="P:DNA damage response"/>
    <property type="evidence" value="ECO:0007669"/>
    <property type="project" value="TreeGrafter"/>
</dbReference>
<comment type="caution">
    <text evidence="2">The sequence shown here is derived from an EMBL/GenBank/DDBJ whole genome shotgun (WGS) entry which is preliminary data.</text>
</comment>
<dbReference type="InterPro" id="IPR052022">
    <property type="entry name" value="26kDa_periplasmic_antigen"/>
</dbReference>
<dbReference type="Proteomes" id="UP000230776">
    <property type="component" value="Unassembled WGS sequence"/>
</dbReference>
<sequence length="249" mass="26979">MNNKIKNYLGLSLIIAALAFAYASVSFSKSSDPENYRSFTVSATGDAVGIPDIAQFSLSVITQAETAKDAEAENTNLSNQVTKYLEDSGIKSEDVKSSGYNLYPNYEYKECYSFSCPEPKISGYEVSHSLSVKVRDIESAGELLSGVIENGANSVSQLDFTVDNPTEVENEARTEAVAAAKSKAESMAEAGDFRLGRLISISENGYPYGEPRMLMAEDGFGGDSVDSSVSLEPGSEEYQIEVYLTYEIK</sequence>